<evidence type="ECO:0000313" key="1">
    <source>
        <dbReference type="EMBL" id="KAF6035085.1"/>
    </source>
</evidence>
<sequence length="70" mass="7776">MEGFIAPNTKNATALQERSIKVTYFSFSSRSSKLLQLVVIAMNIPDENPATRVSILGWVEEVHGVDLNLK</sequence>
<proteinExistence type="predicted"/>
<reference evidence="1" key="1">
    <citation type="submission" date="2020-06" db="EMBL/GenBank/DDBJ databases">
        <title>Draft genome of Bugula neritina, a colonial animal packing powerful symbionts and potential medicines.</title>
        <authorList>
            <person name="Rayko M."/>
        </authorList>
    </citation>
    <scope>NUCLEOTIDE SEQUENCE [LARGE SCALE GENOMIC DNA]</scope>
    <source>
        <strain evidence="1">Kwan_BN1</strain>
    </source>
</reference>
<keyword evidence="2" id="KW-1185">Reference proteome</keyword>
<dbReference type="EMBL" id="VXIV02000940">
    <property type="protein sequence ID" value="KAF6035085.1"/>
    <property type="molecule type" value="Genomic_DNA"/>
</dbReference>
<protein>
    <submittedName>
        <fullName evidence="1">Uncharacterized protein</fullName>
    </submittedName>
</protein>
<dbReference type="Proteomes" id="UP000593567">
    <property type="component" value="Unassembled WGS sequence"/>
</dbReference>
<organism evidence="1 2">
    <name type="scientific">Bugula neritina</name>
    <name type="common">Brown bryozoan</name>
    <name type="synonym">Sertularia neritina</name>
    <dbReference type="NCBI Taxonomy" id="10212"/>
    <lineage>
        <taxon>Eukaryota</taxon>
        <taxon>Metazoa</taxon>
        <taxon>Spiralia</taxon>
        <taxon>Lophotrochozoa</taxon>
        <taxon>Bryozoa</taxon>
        <taxon>Gymnolaemata</taxon>
        <taxon>Cheilostomatida</taxon>
        <taxon>Flustrina</taxon>
        <taxon>Buguloidea</taxon>
        <taxon>Bugulidae</taxon>
        <taxon>Bugula</taxon>
    </lineage>
</organism>
<gene>
    <name evidence="1" type="ORF">EB796_006602</name>
</gene>
<evidence type="ECO:0000313" key="2">
    <source>
        <dbReference type="Proteomes" id="UP000593567"/>
    </source>
</evidence>
<comment type="caution">
    <text evidence="1">The sequence shown here is derived from an EMBL/GenBank/DDBJ whole genome shotgun (WGS) entry which is preliminary data.</text>
</comment>
<dbReference type="AlphaFoldDB" id="A0A7J7KA80"/>
<name>A0A7J7KA80_BUGNE</name>
<accession>A0A7J7KA80</accession>